<protein>
    <submittedName>
        <fullName evidence="5">Putative amino acid racemase</fullName>
    </submittedName>
</protein>
<reference evidence="5 6" key="1">
    <citation type="submission" date="2019-07" db="EMBL/GenBank/DDBJ databases">
        <title>Genomic Encyclopedia of Type Strains, Phase I: the one thousand microbial genomes (KMG-I) project.</title>
        <authorList>
            <person name="Kyrpides N."/>
        </authorList>
    </citation>
    <scope>NUCLEOTIDE SEQUENCE [LARGE SCALE GENOMIC DNA]</scope>
    <source>
        <strain evidence="5 6">DSM 16647</strain>
    </source>
</reference>
<gene>
    <name evidence="5" type="ORF">LZ11_00349</name>
</gene>
<dbReference type="Gene3D" id="3.20.20.10">
    <property type="entry name" value="Alanine racemase"/>
    <property type="match status" value="1"/>
</dbReference>
<dbReference type="GO" id="GO:0008784">
    <property type="term" value="F:alanine racemase activity"/>
    <property type="evidence" value="ECO:0007669"/>
    <property type="project" value="TreeGrafter"/>
</dbReference>
<evidence type="ECO:0000256" key="2">
    <source>
        <dbReference type="ARBA" id="ARBA00022898"/>
    </source>
</evidence>
<dbReference type="PANTHER" id="PTHR30511:SF3">
    <property type="entry name" value="LYSINE RACEMASE"/>
    <property type="match status" value="1"/>
</dbReference>
<name>A0A5S5AXB3_9FIRM</name>
<dbReference type="PANTHER" id="PTHR30511">
    <property type="entry name" value="ALANINE RACEMASE"/>
    <property type="match status" value="1"/>
</dbReference>
<dbReference type="RefSeq" id="WP_148866053.1">
    <property type="nucleotide sequence ID" value="NZ_VNHO01000003.1"/>
</dbReference>
<dbReference type="GO" id="GO:0030170">
    <property type="term" value="F:pyridoxal phosphate binding"/>
    <property type="evidence" value="ECO:0007669"/>
    <property type="project" value="TreeGrafter"/>
</dbReference>
<accession>A0A5S5AXB3</accession>
<dbReference type="GO" id="GO:0005829">
    <property type="term" value="C:cytosol"/>
    <property type="evidence" value="ECO:0007669"/>
    <property type="project" value="TreeGrafter"/>
</dbReference>
<comment type="cofactor">
    <cofactor evidence="1">
        <name>pyridoxal 5'-phosphate</name>
        <dbReference type="ChEBI" id="CHEBI:597326"/>
    </cofactor>
</comment>
<comment type="caution">
    <text evidence="5">The sequence shown here is derived from an EMBL/GenBank/DDBJ whole genome shotgun (WGS) entry which is preliminary data.</text>
</comment>
<dbReference type="AlphaFoldDB" id="A0A5S5AXB3"/>
<dbReference type="SUPFAM" id="SSF51419">
    <property type="entry name" value="PLP-binding barrel"/>
    <property type="match status" value="1"/>
</dbReference>
<feature type="domain" description="Alanine racemase N-terminal" evidence="4">
    <location>
        <begin position="8"/>
        <end position="226"/>
    </location>
</feature>
<evidence type="ECO:0000256" key="1">
    <source>
        <dbReference type="ARBA" id="ARBA00001933"/>
    </source>
</evidence>
<keyword evidence="6" id="KW-1185">Reference proteome</keyword>
<dbReference type="InterPro" id="IPR029066">
    <property type="entry name" value="PLP-binding_barrel"/>
</dbReference>
<organism evidence="5 6">
    <name type="scientific">Thermosediminibacter litoriperuensis</name>
    <dbReference type="NCBI Taxonomy" id="291989"/>
    <lineage>
        <taxon>Bacteria</taxon>
        <taxon>Bacillati</taxon>
        <taxon>Bacillota</taxon>
        <taxon>Clostridia</taxon>
        <taxon>Thermosediminibacterales</taxon>
        <taxon>Thermosediminibacteraceae</taxon>
        <taxon>Thermosediminibacter</taxon>
    </lineage>
</organism>
<dbReference type="OrthoDB" id="504078at2"/>
<keyword evidence="3" id="KW-0413">Isomerase</keyword>
<evidence type="ECO:0000313" key="6">
    <source>
        <dbReference type="Proteomes" id="UP000322294"/>
    </source>
</evidence>
<dbReference type="InterPro" id="IPR001608">
    <property type="entry name" value="Ala_racemase_N"/>
</dbReference>
<dbReference type="Pfam" id="PF01168">
    <property type="entry name" value="Ala_racemase_N"/>
    <property type="match status" value="1"/>
</dbReference>
<dbReference type="CDD" id="cd06815">
    <property type="entry name" value="PLPDE_III_AR_like_1"/>
    <property type="match status" value="1"/>
</dbReference>
<evidence type="ECO:0000256" key="3">
    <source>
        <dbReference type="ARBA" id="ARBA00023235"/>
    </source>
</evidence>
<dbReference type="InterPro" id="IPR000821">
    <property type="entry name" value="Ala_racemase"/>
</dbReference>
<keyword evidence="2" id="KW-0663">Pyridoxal phosphate</keyword>
<dbReference type="EMBL" id="VNHO01000003">
    <property type="protein sequence ID" value="TYP58504.1"/>
    <property type="molecule type" value="Genomic_DNA"/>
</dbReference>
<evidence type="ECO:0000259" key="4">
    <source>
        <dbReference type="Pfam" id="PF01168"/>
    </source>
</evidence>
<sequence length="355" mass="38810">MTYPRVEINLSLIRENTRYIVDLCGRSGIEVMGITKGVCAMLPVVSAMMDGGVKKLGDSRIKNIKNMKCSGLDMPIYLIRIPMPSEVEEVVRWADGSFNSEPEVIGMISERARALGKTHRVILMVDVGDLREGVMPEDVPEVVERILEMPGVEFEGLGTNVGCYGGVLPSYENTRILVDLARDIEKRYGVRVKTISGGNTATLKLVENGRIPPGVNQLRIGEGIFLGTDSTNCRNVPGTSQGTMVLKAEIIEVKVKPSRPIGEIGRDAFGNITVFEDRGPMKRAIAALGKQDCRIEGLIPLDDSIEILGASSDHLLLDVTRAKRDIKVGSVVEFRMSYGAMLSLMTSPYVEKITV</sequence>
<proteinExistence type="predicted"/>
<evidence type="ECO:0000313" key="5">
    <source>
        <dbReference type="EMBL" id="TYP58504.1"/>
    </source>
</evidence>
<dbReference type="Proteomes" id="UP000322294">
    <property type="component" value="Unassembled WGS sequence"/>
</dbReference>